<dbReference type="PRINTS" id="PR00035">
    <property type="entry name" value="HTHGNTR"/>
</dbReference>
<dbReference type="GO" id="GO:0003677">
    <property type="term" value="F:DNA binding"/>
    <property type="evidence" value="ECO:0007669"/>
    <property type="project" value="UniProtKB-KW"/>
</dbReference>
<evidence type="ECO:0000256" key="3">
    <source>
        <dbReference type="ARBA" id="ARBA00023163"/>
    </source>
</evidence>
<dbReference type="InterPro" id="IPR008920">
    <property type="entry name" value="TF_FadR/GntR_C"/>
</dbReference>
<keyword evidence="2" id="KW-0238">DNA-binding</keyword>
<evidence type="ECO:0000259" key="4">
    <source>
        <dbReference type="PROSITE" id="PS50949"/>
    </source>
</evidence>
<dbReference type="PANTHER" id="PTHR43537:SF50">
    <property type="entry name" value="TRANSCRIPTIONAL REGULATORY PROTEIN"/>
    <property type="match status" value="1"/>
</dbReference>
<dbReference type="InterPro" id="IPR000524">
    <property type="entry name" value="Tscrpt_reg_HTH_GntR"/>
</dbReference>
<dbReference type="SUPFAM" id="SSF46785">
    <property type="entry name" value="Winged helix' DNA-binding domain"/>
    <property type="match status" value="1"/>
</dbReference>
<keyword evidence="6" id="KW-1185">Reference proteome</keyword>
<dbReference type="Proteomes" id="UP000315252">
    <property type="component" value="Unassembled WGS sequence"/>
</dbReference>
<evidence type="ECO:0000313" key="5">
    <source>
        <dbReference type="EMBL" id="TQV81612.1"/>
    </source>
</evidence>
<evidence type="ECO:0000256" key="2">
    <source>
        <dbReference type="ARBA" id="ARBA00023125"/>
    </source>
</evidence>
<dbReference type="CDD" id="cd07377">
    <property type="entry name" value="WHTH_GntR"/>
    <property type="match status" value="1"/>
</dbReference>
<dbReference type="Gene3D" id="1.20.120.530">
    <property type="entry name" value="GntR ligand-binding domain-like"/>
    <property type="match status" value="1"/>
</dbReference>
<dbReference type="AlphaFoldDB" id="A0A545TWM5"/>
<comment type="caution">
    <text evidence="5">The sequence shown here is derived from an EMBL/GenBank/DDBJ whole genome shotgun (WGS) entry which is preliminary data.</text>
</comment>
<dbReference type="Pfam" id="PF00392">
    <property type="entry name" value="GntR"/>
    <property type="match status" value="1"/>
</dbReference>
<dbReference type="OrthoDB" id="9812290at2"/>
<keyword evidence="3" id="KW-0804">Transcription</keyword>
<gene>
    <name evidence="5" type="ORF">FKG95_04995</name>
</gene>
<dbReference type="PROSITE" id="PS50949">
    <property type="entry name" value="HTH_GNTR"/>
    <property type="match status" value="1"/>
</dbReference>
<dbReference type="PANTHER" id="PTHR43537">
    <property type="entry name" value="TRANSCRIPTIONAL REGULATOR, GNTR FAMILY"/>
    <property type="match status" value="1"/>
</dbReference>
<dbReference type="SMART" id="SM00895">
    <property type="entry name" value="FCD"/>
    <property type="match status" value="1"/>
</dbReference>
<reference evidence="5 6" key="1">
    <citation type="submission" date="2019-06" db="EMBL/GenBank/DDBJ databases">
        <title>Whole genome sequence for Rhodospirillaceae sp. R148.</title>
        <authorList>
            <person name="Wang G."/>
        </authorList>
    </citation>
    <scope>NUCLEOTIDE SEQUENCE [LARGE SCALE GENOMIC DNA]</scope>
    <source>
        <strain evidence="5 6">R148</strain>
    </source>
</reference>
<dbReference type="EMBL" id="VHSH01000002">
    <property type="protein sequence ID" value="TQV81612.1"/>
    <property type="molecule type" value="Genomic_DNA"/>
</dbReference>
<keyword evidence="1" id="KW-0805">Transcription regulation</keyword>
<dbReference type="RefSeq" id="WP_142895243.1">
    <property type="nucleotide sequence ID" value="NZ_ML660053.1"/>
</dbReference>
<dbReference type="SMART" id="SM00345">
    <property type="entry name" value="HTH_GNTR"/>
    <property type="match status" value="1"/>
</dbReference>
<accession>A0A545TWM5</accession>
<feature type="domain" description="HTH gntR-type" evidence="4">
    <location>
        <begin position="13"/>
        <end position="80"/>
    </location>
</feature>
<sequence>MASIALKQPIVRQSLHEELVGRLREMIVDGDLAPGVKIPEKELCERFGVSRTPLREALKVLASEGLVTLTPNRGASASLITIEDLEEVFPVMGALEALAGELACQNMTAREITAVRSLHKRMIEHYRQEQLKPYFQLNQNIHEAILAGSRNNSLITMYRSLAGRVRRARYIANMSRDRWDQAVAEHEEMIVALEARDGAQLADILKRHLQNKFETVSQQLLEMTNVAAKPKRATRGTS</sequence>
<dbReference type="InterPro" id="IPR011711">
    <property type="entry name" value="GntR_C"/>
</dbReference>
<dbReference type="Gene3D" id="1.10.10.10">
    <property type="entry name" value="Winged helix-like DNA-binding domain superfamily/Winged helix DNA-binding domain"/>
    <property type="match status" value="1"/>
</dbReference>
<dbReference type="Pfam" id="PF07729">
    <property type="entry name" value="FCD"/>
    <property type="match status" value="1"/>
</dbReference>
<evidence type="ECO:0000313" key="6">
    <source>
        <dbReference type="Proteomes" id="UP000315252"/>
    </source>
</evidence>
<proteinExistence type="predicted"/>
<name>A0A545TWM5_9PROT</name>
<organism evidence="5 6">
    <name type="scientific">Denitrobaculum tricleocarpae</name>
    <dbReference type="NCBI Taxonomy" id="2591009"/>
    <lineage>
        <taxon>Bacteria</taxon>
        <taxon>Pseudomonadati</taxon>
        <taxon>Pseudomonadota</taxon>
        <taxon>Alphaproteobacteria</taxon>
        <taxon>Rhodospirillales</taxon>
        <taxon>Rhodospirillaceae</taxon>
        <taxon>Denitrobaculum</taxon>
    </lineage>
</organism>
<dbReference type="GO" id="GO:0003700">
    <property type="term" value="F:DNA-binding transcription factor activity"/>
    <property type="evidence" value="ECO:0007669"/>
    <property type="project" value="InterPro"/>
</dbReference>
<evidence type="ECO:0000256" key="1">
    <source>
        <dbReference type="ARBA" id="ARBA00023015"/>
    </source>
</evidence>
<dbReference type="SUPFAM" id="SSF48008">
    <property type="entry name" value="GntR ligand-binding domain-like"/>
    <property type="match status" value="1"/>
</dbReference>
<dbReference type="InterPro" id="IPR036390">
    <property type="entry name" value="WH_DNA-bd_sf"/>
</dbReference>
<dbReference type="InterPro" id="IPR036388">
    <property type="entry name" value="WH-like_DNA-bd_sf"/>
</dbReference>
<protein>
    <submittedName>
        <fullName evidence="5">GntR family transcriptional regulator</fullName>
    </submittedName>
</protein>